<accession>A0A512AZF7</accession>
<dbReference type="EMBL" id="BJYS01000020">
    <property type="protein sequence ID" value="GEO05086.1"/>
    <property type="molecule type" value="Genomic_DNA"/>
</dbReference>
<evidence type="ECO:0000313" key="1">
    <source>
        <dbReference type="EMBL" id="GEO05086.1"/>
    </source>
</evidence>
<gene>
    <name evidence="1" type="ORF">AAE02nite_27500</name>
</gene>
<sequence length="121" mass="14770">MKEESAQSYNFICFTDLAYEFDFSDKKEAEKKIKRRLKYYELGEYNQERVKYIRELKNDLYSEISKTTKSKYFNKSKSNYADLADFDINGMTENYFLKYNKLDKDELRGMINFAIYLYHLR</sequence>
<proteinExistence type="predicted"/>
<dbReference type="Proteomes" id="UP000321532">
    <property type="component" value="Unassembled WGS sequence"/>
</dbReference>
<evidence type="ECO:0000313" key="2">
    <source>
        <dbReference type="Proteomes" id="UP000321532"/>
    </source>
</evidence>
<reference evidence="1 2" key="1">
    <citation type="submission" date="2019-07" db="EMBL/GenBank/DDBJ databases">
        <title>Whole genome shotgun sequence of Adhaeribacter aerolatus NBRC 106133.</title>
        <authorList>
            <person name="Hosoyama A."/>
            <person name="Uohara A."/>
            <person name="Ohji S."/>
            <person name="Ichikawa N."/>
        </authorList>
    </citation>
    <scope>NUCLEOTIDE SEQUENCE [LARGE SCALE GENOMIC DNA]</scope>
    <source>
        <strain evidence="1 2">NBRC 106133</strain>
    </source>
</reference>
<protein>
    <submittedName>
        <fullName evidence="1">Uncharacterized protein</fullName>
    </submittedName>
</protein>
<organism evidence="1 2">
    <name type="scientific">Adhaeribacter aerolatus</name>
    <dbReference type="NCBI Taxonomy" id="670289"/>
    <lineage>
        <taxon>Bacteria</taxon>
        <taxon>Pseudomonadati</taxon>
        <taxon>Bacteroidota</taxon>
        <taxon>Cytophagia</taxon>
        <taxon>Cytophagales</taxon>
        <taxon>Hymenobacteraceae</taxon>
        <taxon>Adhaeribacter</taxon>
    </lineage>
</organism>
<comment type="caution">
    <text evidence="1">The sequence shown here is derived from an EMBL/GenBank/DDBJ whole genome shotgun (WGS) entry which is preliminary data.</text>
</comment>
<dbReference type="RefSeq" id="WP_146898374.1">
    <property type="nucleotide sequence ID" value="NZ_BJYS01000020.1"/>
</dbReference>
<keyword evidence="2" id="KW-1185">Reference proteome</keyword>
<dbReference type="OrthoDB" id="1448008at2"/>
<dbReference type="AlphaFoldDB" id="A0A512AZF7"/>
<name>A0A512AZF7_9BACT</name>